<name>A0ABT3Q7C3_9PROT</name>
<evidence type="ECO:0000313" key="2">
    <source>
        <dbReference type="Proteomes" id="UP001526446"/>
    </source>
</evidence>
<dbReference type="NCBIfam" id="TIGR02547">
    <property type="entry name" value="casA_cse1"/>
    <property type="match status" value="1"/>
</dbReference>
<organism evidence="1 2">
    <name type="scientific">Acetobacter farinalis</name>
    <dbReference type="NCBI Taxonomy" id="1260984"/>
    <lineage>
        <taxon>Bacteria</taxon>
        <taxon>Pseudomonadati</taxon>
        <taxon>Pseudomonadota</taxon>
        <taxon>Alphaproteobacteria</taxon>
        <taxon>Acetobacterales</taxon>
        <taxon>Acetobacteraceae</taxon>
        <taxon>Acetobacter</taxon>
    </lineage>
</organism>
<keyword evidence="2" id="KW-1185">Reference proteome</keyword>
<dbReference type="Pfam" id="PF09481">
    <property type="entry name" value="CRISPR_Cse1"/>
    <property type="match status" value="1"/>
</dbReference>
<comment type="caution">
    <text evidence="1">The sequence shown here is derived from an EMBL/GenBank/DDBJ whole genome shotgun (WGS) entry which is preliminary data.</text>
</comment>
<dbReference type="EMBL" id="JAPIUX010000005">
    <property type="protein sequence ID" value="MCX2561187.1"/>
    <property type="molecule type" value="Genomic_DNA"/>
</dbReference>
<accession>A0ABT3Q7C3</accession>
<dbReference type="InterPro" id="IPR013381">
    <property type="entry name" value="CRISPR-assoc_prot_Cse1"/>
</dbReference>
<sequence length="553" mass="60351">MTASEFFNLITDAWLPVLHKSGARSVIRPAQIVEGLKDDPIIGFSWPRADFRVATFEFLIGLVATACPPTGNRAWLQGWNTPPSVEKLDEAFAAVTDAFWLDGPGPRFLQDFEDLQSGQELIERLLIEAPGESTVKRNADLFVHRGQVERLGRGAAAMALFTLQSWAPSGGAGNMTGLRGGGPLTTLVLPSEEASVWEIVWANVPEGPPAKEGDIKTVFPWMAPTVVSGKEGTDVRATENAHPLQCWWGMPRRIRLDFETVEEGTCDLTGQPDDRLVSGWRQRPYGPKYADWIGMPYGAGGTIHPLTPRYRQKDGAEWLAVHPQPGGIGYRHWTGVVVESADGNRLPASCVVNWRGARALNTCLSQQPRLLAAGFDMDNMKARGFVESEMPLPGAQNEERQKDLNALACLCVSVATQIADILRGSVREALFGKGTVSVDVTLLSNVRERFWAETEGPFFTLMQKASGVEDESNDETFKASWLRTLAQAAMREFDSTVILEADTGMTEARRSALARRRLGAAVSGGGKEGEKIMSSLGLSQLVKKKSRTAGKVS</sequence>
<dbReference type="RefSeq" id="WP_166121637.1">
    <property type="nucleotide sequence ID" value="NZ_JAPIUX010000005.1"/>
</dbReference>
<gene>
    <name evidence="1" type="primary">casA</name>
    <name evidence="1" type="ORF">OQ252_07220</name>
</gene>
<evidence type="ECO:0000313" key="1">
    <source>
        <dbReference type="EMBL" id="MCX2561187.1"/>
    </source>
</evidence>
<reference evidence="1 2" key="1">
    <citation type="submission" date="2022-11" db="EMBL/GenBank/DDBJ databases">
        <title>Genome sequencing of Acetobacter type strain.</title>
        <authorList>
            <person name="Heo J."/>
            <person name="Lee D."/>
            <person name="Han B.-H."/>
            <person name="Hong S.-B."/>
            <person name="Kwon S.-W."/>
        </authorList>
    </citation>
    <scope>NUCLEOTIDE SEQUENCE [LARGE SCALE GENOMIC DNA]</scope>
    <source>
        <strain evidence="1 2">KACC 21251</strain>
    </source>
</reference>
<dbReference type="CDD" id="cd09729">
    <property type="entry name" value="Cse1_I-E"/>
    <property type="match status" value="1"/>
</dbReference>
<dbReference type="Proteomes" id="UP001526446">
    <property type="component" value="Unassembled WGS sequence"/>
</dbReference>
<protein>
    <submittedName>
        <fullName evidence="1">Type I-E CRISPR-associated protein Cse1/CasA</fullName>
    </submittedName>
</protein>
<proteinExistence type="predicted"/>